<evidence type="ECO:0000256" key="10">
    <source>
        <dbReference type="ARBA" id="ARBA00023004"/>
    </source>
</evidence>
<dbReference type="GO" id="GO:0005506">
    <property type="term" value="F:iron ion binding"/>
    <property type="evidence" value="ECO:0007669"/>
    <property type="project" value="InterPro"/>
</dbReference>
<keyword evidence="15" id="KW-1185">Reference proteome</keyword>
<comment type="caution">
    <text evidence="14">The sequence shown here is derived from an EMBL/GenBank/DDBJ whole genome shotgun (WGS) entry which is preliminary data.</text>
</comment>
<keyword evidence="9" id="KW-0560">Oxidoreductase</keyword>
<dbReference type="AlphaFoldDB" id="A0A8H6X2V2"/>
<evidence type="ECO:0000256" key="4">
    <source>
        <dbReference type="ARBA" id="ARBA00010617"/>
    </source>
</evidence>
<organism evidence="14 15">
    <name type="scientific">Mycena venus</name>
    <dbReference type="NCBI Taxonomy" id="2733690"/>
    <lineage>
        <taxon>Eukaryota</taxon>
        <taxon>Fungi</taxon>
        <taxon>Dikarya</taxon>
        <taxon>Basidiomycota</taxon>
        <taxon>Agaricomycotina</taxon>
        <taxon>Agaricomycetes</taxon>
        <taxon>Agaricomycetidae</taxon>
        <taxon>Agaricales</taxon>
        <taxon>Marasmiineae</taxon>
        <taxon>Mycenaceae</taxon>
        <taxon>Mycena</taxon>
    </lineage>
</organism>
<evidence type="ECO:0000256" key="1">
    <source>
        <dbReference type="ARBA" id="ARBA00001971"/>
    </source>
</evidence>
<keyword evidence="12 13" id="KW-0472">Membrane</keyword>
<comment type="similarity">
    <text evidence="4">Belongs to the cytochrome P450 family.</text>
</comment>
<reference evidence="14" key="1">
    <citation type="submission" date="2020-05" db="EMBL/GenBank/DDBJ databases">
        <title>Mycena genomes resolve the evolution of fungal bioluminescence.</title>
        <authorList>
            <person name="Tsai I.J."/>
        </authorList>
    </citation>
    <scope>NUCLEOTIDE SEQUENCE</scope>
    <source>
        <strain evidence="14">CCC161011</strain>
    </source>
</reference>
<dbReference type="InterPro" id="IPR001128">
    <property type="entry name" value="Cyt_P450"/>
</dbReference>
<evidence type="ECO:0000256" key="9">
    <source>
        <dbReference type="ARBA" id="ARBA00023002"/>
    </source>
</evidence>
<name>A0A8H6X2V2_9AGAR</name>
<feature type="transmembrane region" description="Helical" evidence="13">
    <location>
        <begin position="6"/>
        <end position="21"/>
    </location>
</feature>
<dbReference type="PANTHER" id="PTHR24305">
    <property type="entry name" value="CYTOCHROME P450"/>
    <property type="match status" value="1"/>
</dbReference>
<evidence type="ECO:0000313" key="15">
    <source>
        <dbReference type="Proteomes" id="UP000620124"/>
    </source>
</evidence>
<protein>
    <submittedName>
        <fullName evidence="14">Cytochrome P450</fullName>
    </submittedName>
</protein>
<keyword evidence="6 13" id="KW-0812">Transmembrane</keyword>
<dbReference type="Proteomes" id="UP000620124">
    <property type="component" value="Unassembled WGS sequence"/>
</dbReference>
<dbReference type="InterPro" id="IPR050121">
    <property type="entry name" value="Cytochrome_P450_monoxygenase"/>
</dbReference>
<dbReference type="GO" id="GO:0020037">
    <property type="term" value="F:heme binding"/>
    <property type="evidence" value="ECO:0007669"/>
    <property type="project" value="InterPro"/>
</dbReference>
<evidence type="ECO:0000313" key="14">
    <source>
        <dbReference type="EMBL" id="KAF7333393.1"/>
    </source>
</evidence>
<sequence>MAWHITSVALIAAIPLFYLVIKQRHKRSAIQHIPGPPSNTWLFGHMQELILAHDYGDHEFKWLKTYGPVYRTKGCFGQDRLRVSDPVAMQYVLNSQNFPLSPVLQQATKILAGDNAVLVSDYETHKRLRAGLNNGFNTSAVRSCQSVFERVAQTTISQKLEAVAGSGSPVDICTILGAATLETISEGKDTAVFGYSIARLGDEFLESNLKITSLSASQSSFQIIADAIASYLPPWLLSKAIYLPTPVFKILLRARYLAEQLGKQSIREKKDLLQQGVDVNTDMFGFLLESNKAQELISEDEIVAQTQLLLLAGQDTTANTAAFGFLELAKNKKLQDELRLEIYSFSGIEPRNYDSMPLLNAFIKECLRIYPAVPNADRIATQDLVIPLSESLTARTGEKITHIPVKKGQVVSLGIAAYHRLESRWGKDANVFRPSRWLDGTVRKGDAIGPYANLLTFLGGPHTCLGWRFASVTTLSRYAP</sequence>
<dbReference type="EMBL" id="JACAZI010000029">
    <property type="protein sequence ID" value="KAF7333393.1"/>
    <property type="molecule type" value="Genomic_DNA"/>
</dbReference>
<evidence type="ECO:0000256" key="13">
    <source>
        <dbReference type="SAM" id="Phobius"/>
    </source>
</evidence>
<dbReference type="PRINTS" id="PR00385">
    <property type="entry name" value="P450"/>
</dbReference>
<dbReference type="GO" id="GO:0004497">
    <property type="term" value="F:monooxygenase activity"/>
    <property type="evidence" value="ECO:0007669"/>
    <property type="project" value="UniProtKB-KW"/>
</dbReference>
<gene>
    <name evidence="14" type="ORF">MVEN_02355000</name>
</gene>
<evidence type="ECO:0000256" key="12">
    <source>
        <dbReference type="ARBA" id="ARBA00023136"/>
    </source>
</evidence>
<dbReference type="SUPFAM" id="SSF48264">
    <property type="entry name" value="Cytochrome P450"/>
    <property type="match status" value="1"/>
</dbReference>
<comment type="cofactor">
    <cofactor evidence="1">
        <name>heme</name>
        <dbReference type="ChEBI" id="CHEBI:30413"/>
    </cofactor>
</comment>
<evidence type="ECO:0000256" key="11">
    <source>
        <dbReference type="ARBA" id="ARBA00023033"/>
    </source>
</evidence>
<dbReference type="OrthoDB" id="1470350at2759"/>
<dbReference type="GO" id="GO:0016020">
    <property type="term" value="C:membrane"/>
    <property type="evidence" value="ECO:0007669"/>
    <property type="project" value="UniProtKB-SubCell"/>
</dbReference>
<dbReference type="Pfam" id="PF00067">
    <property type="entry name" value="p450"/>
    <property type="match status" value="1"/>
</dbReference>
<keyword evidence="5" id="KW-0349">Heme</keyword>
<accession>A0A8H6X2V2</accession>
<dbReference type="Gene3D" id="1.10.630.10">
    <property type="entry name" value="Cytochrome P450"/>
    <property type="match status" value="1"/>
</dbReference>
<proteinExistence type="inferred from homology"/>
<evidence type="ECO:0000256" key="5">
    <source>
        <dbReference type="ARBA" id="ARBA00022617"/>
    </source>
</evidence>
<evidence type="ECO:0000256" key="2">
    <source>
        <dbReference type="ARBA" id="ARBA00004370"/>
    </source>
</evidence>
<evidence type="ECO:0000256" key="3">
    <source>
        <dbReference type="ARBA" id="ARBA00004721"/>
    </source>
</evidence>
<dbReference type="InterPro" id="IPR036396">
    <property type="entry name" value="Cyt_P450_sf"/>
</dbReference>
<comment type="subcellular location">
    <subcellularLocation>
        <location evidence="2">Membrane</location>
    </subcellularLocation>
</comment>
<dbReference type="PANTHER" id="PTHR24305:SF166">
    <property type="entry name" value="CYTOCHROME P450 12A4, MITOCHONDRIAL-RELATED"/>
    <property type="match status" value="1"/>
</dbReference>
<keyword evidence="10" id="KW-0408">Iron</keyword>
<keyword evidence="7" id="KW-0479">Metal-binding</keyword>
<comment type="pathway">
    <text evidence="3">Secondary metabolite biosynthesis; terpenoid biosynthesis.</text>
</comment>
<evidence type="ECO:0000256" key="7">
    <source>
        <dbReference type="ARBA" id="ARBA00022723"/>
    </source>
</evidence>
<dbReference type="GO" id="GO:0016705">
    <property type="term" value="F:oxidoreductase activity, acting on paired donors, with incorporation or reduction of molecular oxygen"/>
    <property type="evidence" value="ECO:0007669"/>
    <property type="project" value="InterPro"/>
</dbReference>
<evidence type="ECO:0000256" key="8">
    <source>
        <dbReference type="ARBA" id="ARBA00022989"/>
    </source>
</evidence>
<keyword evidence="11" id="KW-0503">Monooxygenase</keyword>
<keyword evidence="8 13" id="KW-1133">Transmembrane helix</keyword>
<evidence type="ECO:0000256" key="6">
    <source>
        <dbReference type="ARBA" id="ARBA00022692"/>
    </source>
</evidence>